<keyword evidence="3" id="KW-1185">Reference proteome</keyword>
<organism evidence="2 3">
    <name type="scientific">Sphagnum jensenii</name>
    <dbReference type="NCBI Taxonomy" id="128206"/>
    <lineage>
        <taxon>Eukaryota</taxon>
        <taxon>Viridiplantae</taxon>
        <taxon>Streptophyta</taxon>
        <taxon>Embryophyta</taxon>
        <taxon>Bryophyta</taxon>
        <taxon>Sphagnophytina</taxon>
        <taxon>Sphagnopsida</taxon>
        <taxon>Sphagnales</taxon>
        <taxon>Sphagnaceae</taxon>
        <taxon>Sphagnum</taxon>
    </lineage>
</organism>
<name>A0ABP0XCF0_9BRYO</name>
<feature type="region of interest" description="Disordered" evidence="1">
    <location>
        <begin position="1"/>
        <end position="40"/>
    </location>
</feature>
<proteinExistence type="predicted"/>
<accession>A0ABP0XCF0</accession>
<protein>
    <submittedName>
        <fullName evidence="2">Uncharacterized protein</fullName>
    </submittedName>
</protein>
<evidence type="ECO:0000313" key="2">
    <source>
        <dbReference type="EMBL" id="CAK9276800.1"/>
    </source>
</evidence>
<evidence type="ECO:0000313" key="3">
    <source>
        <dbReference type="Proteomes" id="UP001497444"/>
    </source>
</evidence>
<dbReference type="EMBL" id="OZ020103">
    <property type="protein sequence ID" value="CAK9276800.1"/>
    <property type="molecule type" value="Genomic_DNA"/>
</dbReference>
<evidence type="ECO:0000256" key="1">
    <source>
        <dbReference type="SAM" id="MobiDB-lite"/>
    </source>
</evidence>
<reference evidence="2" key="1">
    <citation type="submission" date="2024-02" db="EMBL/GenBank/DDBJ databases">
        <authorList>
            <consortium name="ELIXIR-Norway"/>
            <consortium name="Elixir Norway"/>
        </authorList>
    </citation>
    <scope>NUCLEOTIDE SEQUENCE</scope>
</reference>
<dbReference type="Proteomes" id="UP001497444">
    <property type="component" value="Chromosome 8"/>
</dbReference>
<sequence>MQRSLPGRIDKVTRPGSDGGHNDKDIHRLPQLHDPPSRQHKVRWKRLRLQIWPISFRYLPSPLPYTHNRSLYYKRWTGIWTRGLGCDRGRGGGSRRPLSCQS</sequence>
<gene>
    <name evidence="2" type="ORF">CSSPJE1EN1_LOCUS22278</name>
</gene>